<dbReference type="Pfam" id="PF16925">
    <property type="entry name" value="TetR_C_13"/>
    <property type="match status" value="1"/>
</dbReference>
<protein>
    <submittedName>
        <fullName evidence="6">TetR/AcrR family transcriptional regulator</fullName>
    </submittedName>
</protein>
<dbReference type="InterPro" id="IPR009057">
    <property type="entry name" value="Homeodomain-like_sf"/>
</dbReference>
<dbReference type="RefSeq" id="WP_346753113.1">
    <property type="nucleotide sequence ID" value="NZ_JAUJEA010000006.1"/>
</dbReference>
<reference evidence="6" key="1">
    <citation type="submission" date="2023-06" db="EMBL/GenBank/DDBJ databases">
        <title>Genomic of Parafulvivirga corallium.</title>
        <authorList>
            <person name="Wang G."/>
        </authorList>
    </citation>
    <scope>NUCLEOTIDE SEQUENCE</scope>
    <source>
        <strain evidence="6">BMA10</strain>
    </source>
</reference>
<dbReference type="Gene3D" id="1.10.357.10">
    <property type="entry name" value="Tetracycline Repressor, domain 2"/>
    <property type="match status" value="1"/>
</dbReference>
<feature type="domain" description="HTH tetR-type" evidence="5">
    <location>
        <begin position="7"/>
        <end position="67"/>
    </location>
</feature>
<evidence type="ECO:0000256" key="2">
    <source>
        <dbReference type="ARBA" id="ARBA00023125"/>
    </source>
</evidence>
<keyword evidence="1" id="KW-0805">Transcription regulation</keyword>
<evidence type="ECO:0000313" key="7">
    <source>
        <dbReference type="Proteomes" id="UP001172082"/>
    </source>
</evidence>
<name>A0ABT8KQR2_9BACT</name>
<keyword evidence="7" id="KW-1185">Reference proteome</keyword>
<dbReference type="SUPFAM" id="SSF48498">
    <property type="entry name" value="Tetracyclin repressor-like, C-terminal domain"/>
    <property type="match status" value="1"/>
</dbReference>
<dbReference type="PRINTS" id="PR00455">
    <property type="entry name" value="HTHTETR"/>
</dbReference>
<sequence>MAGRYKAFNEEEVLSKAVEVFWLKGYEGASTQDLLEAMKLNKGSLYNTFGSKKELFIRSINHYAQEVLTKLDQDVENSDEPLEVIKDHFRNICDTPDYETHNKGCFFGNALSELANIDSELKKEADRKLKTVEDIYFKGLQIARQKGQLANDGDLRILAQYLLNTWNGINLTRRMYPEREDLEAILKLSLSVLN</sequence>
<dbReference type="PANTHER" id="PTHR47506">
    <property type="entry name" value="TRANSCRIPTIONAL REGULATORY PROTEIN"/>
    <property type="match status" value="1"/>
</dbReference>
<accession>A0ABT8KQR2</accession>
<organism evidence="6 7">
    <name type="scientific">Splendidivirga corallicola</name>
    <dbReference type="NCBI Taxonomy" id="3051826"/>
    <lineage>
        <taxon>Bacteria</taxon>
        <taxon>Pseudomonadati</taxon>
        <taxon>Bacteroidota</taxon>
        <taxon>Cytophagia</taxon>
        <taxon>Cytophagales</taxon>
        <taxon>Splendidivirgaceae</taxon>
        <taxon>Splendidivirga</taxon>
    </lineage>
</organism>
<dbReference type="PANTHER" id="PTHR47506:SF10">
    <property type="entry name" value="TRANSCRIPTIONAL REGULATORY PROTEIN"/>
    <property type="match status" value="1"/>
</dbReference>
<evidence type="ECO:0000256" key="1">
    <source>
        <dbReference type="ARBA" id="ARBA00023015"/>
    </source>
</evidence>
<proteinExistence type="predicted"/>
<keyword evidence="3" id="KW-0804">Transcription</keyword>
<evidence type="ECO:0000256" key="4">
    <source>
        <dbReference type="PROSITE-ProRule" id="PRU00335"/>
    </source>
</evidence>
<dbReference type="Pfam" id="PF00440">
    <property type="entry name" value="TetR_N"/>
    <property type="match status" value="1"/>
</dbReference>
<dbReference type="Gene3D" id="1.10.10.60">
    <property type="entry name" value="Homeodomain-like"/>
    <property type="match status" value="1"/>
</dbReference>
<gene>
    <name evidence="6" type="ORF">QQ008_17005</name>
</gene>
<evidence type="ECO:0000259" key="5">
    <source>
        <dbReference type="PROSITE" id="PS50977"/>
    </source>
</evidence>
<dbReference type="Proteomes" id="UP001172082">
    <property type="component" value="Unassembled WGS sequence"/>
</dbReference>
<dbReference type="InterPro" id="IPR011075">
    <property type="entry name" value="TetR_C"/>
</dbReference>
<dbReference type="EMBL" id="JAUJEA010000006">
    <property type="protein sequence ID" value="MDN5203091.1"/>
    <property type="molecule type" value="Genomic_DNA"/>
</dbReference>
<feature type="DNA-binding region" description="H-T-H motif" evidence="4">
    <location>
        <begin position="30"/>
        <end position="49"/>
    </location>
</feature>
<dbReference type="InterPro" id="IPR001647">
    <property type="entry name" value="HTH_TetR"/>
</dbReference>
<dbReference type="InterPro" id="IPR036271">
    <property type="entry name" value="Tet_transcr_reg_TetR-rel_C_sf"/>
</dbReference>
<evidence type="ECO:0000313" key="6">
    <source>
        <dbReference type="EMBL" id="MDN5203091.1"/>
    </source>
</evidence>
<comment type="caution">
    <text evidence="6">The sequence shown here is derived from an EMBL/GenBank/DDBJ whole genome shotgun (WGS) entry which is preliminary data.</text>
</comment>
<keyword evidence="2 4" id="KW-0238">DNA-binding</keyword>
<dbReference type="PROSITE" id="PS50977">
    <property type="entry name" value="HTH_TETR_2"/>
    <property type="match status" value="1"/>
</dbReference>
<evidence type="ECO:0000256" key="3">
    <source>
        <dbReference type="ARBA" id="ARBA00023163"/>
    </source>
</evidence>
<dbReference type="SUPFAM" id="SSF46689">
    <property type="entry name" value="Homeodomain-like"/>
    <property type="match status" value="1"/>
</dbReference>